<protein>
    <recommendedName>
        <fullName evidence="9">MARVEL domain-containing protein</fullName>
    </recommendedName>
</protein>
<comment type="similarity">
    <text evidence="6">Belongs to the MAL family.</text>
</comment>
<keyword evidence="5 7" id="KW-0472">Membrane</keyword>
<feature type="transmembrane region" description="Helical" evidence="8">
    <location>
        <begin position="47"/>
        <end position="68"/>
    </location>
</feature>
<evidence type="ECO:0000313" key="11">
    <source>
        <dbReference type="Proteomes" id="UP000694571"/>
    </source>
</evidence>
<accession>A0A8D1TD93</accession>
<dbReference type="PANTHER" id="PTHR17068">
    <property type="entry name" value="MYELOID-ASSOCIATED DIFFERENTIATION MARKER MYADM FAMILY MEMBER"/>
    <property type="match status" value="1"/>
</dbReference>
<evidence type="ECO:0000256" key="1">
    <source>
        <dbReference type="ARBA" id="ARBA00004141"/>
    </source>
</evidence>
<keyword evidence="4 8" id="KW-1133">Transmembrane helix</keyword>
<dbReference type="InterPro" id="IPR047123">
    <property type="entry name" value="MYADM-like"/>
</dbReference>
<feature type="transmembrane region" description="Helical" evidence="8">
    <location>
        <begin position="112"/>
        <end position="137"/>
    </location>
</feature>
<dbReference type="AlphaFoldDB" id="A0A8D1TD93"/>
<feature type="transmembrane region" description="Helical" evidence="8">
    <location>
        <begin position="262"/>
        <end position="288"/>
    </location>
</feature>
<dbReference type="Proteomes" id="UP000694571">
    <property type="component" value="Unplaced"/>
</dbReference>
<evidence type="ECO:0000256" key="4">
    <source>
        <dbReference type="ARBA" id="ARBA00022989"/>
    </source>
</evidence>
<feature type="transmembrane region" description="Helical" evidence="8">
    <location>
        <begin position="215"/>
        <end position="234"/>
    </location>
</feature>
<evidence type="ECO:0000256" key="8">
    <source>
        <dbReference type="SAM" id="Phobius"/>
    </source>
</evidence>
<feature type="transmembrane region" description="Helical" evidence="8">
    <location>
        <begin position="179"/>
        <end position="203"/>
    </location>
</feature>
<evidence type="ECO:0000256" key="7">
    <source>
        <dbReference type="PROSITE-ProRule" id="PRU00581"/>
    </source>
</evidence>
<feature type="domain" description="MARVEL" evidence="9">
    <location>
        <begin position="145"/>
        <end position="287"/>
    </location>
</feature>
<dbReference type="Ensembl" id="ENSSSCT00050045607.1">
    <property type="protein sequence ID" value="ENSSSCP00050018742.1"/>
    <property type="gene ID" value="ENSSSCG00050034017.1"/>
</dbReference>
<organism evidence="10 11">
    <name type="scientific">Sus scrofa</name>
    <name type="common">Pig</name>
    <dbReference type="NCBI Taxonomy" id="9823"/>
    <lineage>
        <taxon>Eukaryota</taxon>
        <taxon>Metazoa</taxon>
        <taxon>Chordata</taxon>
        <taxon>Craniata</taxon>
        <taxon>Vertebrata</taxon>
        <taxon>Euteleostomi</taxon>
        <taxon>Mammalia</taxon>
        <taxon>Eutheria</taxon>
        <taxon>Laurasiatheria</taxon>
        <taxon>Artiodactyla</taxon>
        <taxon>Suina</taxon>
        <taxon>Suidae</taxon>
        <taxon>Sus</taxon>
    </lineage>
</organism>
<keyword evidence="2 7" id="KW-0812">Transmembrane</keyword>
<sequence>MSTLSIGGADCLSDCCLQACQLFSTCVAFSLVADMGIGRGALGNWTLSIWCFCFAVTLIILMLQIWKLMSDFPSKHSGTFACYAALLCLSASIIYSITYVQFLPYEPYQDRAIAATAFSCITFLLYAVEVGVIWRVFWFNDVTCYVLTMPGLLKVLETFTACVIFAFISNTSLYQDQPALKWCVAVYTICFLQAAVVLVLNLGNCEYRLPIPFPIFQLGLTLLSVLLYASALVGGQPQRSSDVNCSIMGDPNYYVCPWDQRLAVTVLTAINLLLCVADLVFWSCRVYVRTEDPPRGSRPTSSSPSSSCCSYLFYMFCSGSFWSSVLF</sequence>
<keyword evidence="3" id="KW-0677">Repeat</keyword>
<dbReference type="InterPro" id="IPR008253">
    <property type="entry name" value="Marvel"/>
</dbReference>
<name>A0A8D1TD93_PIG</name>
<evidence type="ECO:0000259" key="9">
    <source>
        <dbReference type="PROSITE" id="PS51225"/>
    </source>
</evidence>
<comment type="subcellular location">
    <subcellularLocation>
        <location evidence="1">Membrane</location>
        <topology evidence="1">Multi-pass membrane protein</topology>
    </subcellularLocation>
</comment>
<reference evidence="10" key="1">
    <citation type="submission" date="2025-08" db="UniProtKB">
        <authorList>
            <consortium name="Ensembl"/>
        </authorList>
    </citation>
    <scope>IDENTIFICATION</scope>
</reference>
<feature type="transmembrane region" description="Helical" evidence="8">
    <location>
        <begin position="144"/>
        <end position="167"/>
    </location>
</feature>
<feature type="domain" description="MARVEL" evidence="9">
    <location>
        <begin position="9"/>
        <end position="138"/>
    </location>
</feature>
<evidence type="ECO:0000256" key="6">
    <source>
        <dbReference type="ARBA" id="ARBA00034721"/>
    </source>
</evidence>
<dbReference type="PANTHER" id="PTHR17068:SF3">
    <property type="entry name" value="MYELOID-ASSOCIATED DIFFERENTIATION MARKER"/>
    <property type="match status" value="1"/>
</dbReference>
<evidence type="ECO:0000256" key="3">
    <source>
        <dbReference type="ARBA" id="ARBA00022737"/>
    </source>
</evidence>
<evidence type="ECO:0000256" key="5">
    <source>
        <dbReference type="ARBA" id="ARBA00023136"/>
    </source>
</evidence>
<dbReference type="PROSITE" id="PS51225">
    <property type="entry name" value="MARVEL"/>
    <property type="match status" value="2"/>
</dbReference>
<dbReference type="Pfam" id="PF01284">
    <property type="entry name" value="MARVEL"/>
    <property type="match status" value="1"/>
</dbReference>
<proteinExistence type="inferred from homology"/>
<feature type="transmembrane region" description="Helical" evidence="8">
    <location>
        <begin position="80"/>
        <end position="100"/>
    </location>
</feature>
<evidence type="ECO:0000313" key="10">
    <source>
        <dbReference type="Ensembl" id="ENSSSCP00050018742.1"/>
    </source>
</evidence>
<dbReference type="GO" id="GO:0016020">
    <property type="term" value="C:membrane"/>
    <property type="evidence" value="ECO:0007669"/>
    <property type="project" value="UniProtKB-SubCell"/>
</dbReference>
<evidence type="ECO:0000256" key="2">
    <source>
        <dbReference type="ARBA" id="ARBA00022692"/>
    </source>
</evidence>